<dbReference type="AlphaFoldDB" id="A0A917BE27"/>
<dbReference type="Pfam" id="PF18480">
    <property type="entry name" value="DUF5615"/>
    <property type="match status" value="1"/>
</dbReference>
<evidence type="ECO:0000259" key="1">
    <source>
        <dbReference type="Pfam" id="PF18480"/>
    </source>
</evidence>
<dbReference type="InterPro" id="IPR041049">
    <property type="entry name" value="DUF5615"/>
</dbReference>
<sequence>MRFLVDAQLPPALARMLSAHGHVAEHVTDTGPADAPDQELWSYALEHHAALVTKDEDFSGMAAFGGEAPAIVWIRVGNTRRRALIEWFEPLIEKIAEMIDAGNNLIELR</sequence>
<accession>A0A917BE27</accession>
<reference evidence="2 3" key="1">
    <citation type="journal article" date="2014" name="Int. J. Syst. Evol. Microbiol.">
        <title>Complete genome sequence of Corynebacterium casei LMG S-19264T (=DSM 44701T), isolated from a smear-ripened cheese.</title>
        <authorList>
            <consortium name="US DOE Joint Genome Institute (JGI-PGF)"/>
            <person name="Walter F."/>
            <person name="Albersmeier A."/>
            <person name="Kalinowski J."/>
            <person name="Ruckert C."/>
        </authorList>
    </citation>
    <scope>NUCLEOTIDE SEQUENCE [LARGE SCALE GENOMIC DNA]</scope>
    <source>
        <strain evidence="2 3">CGMCC 1.12976</strain>
    </source>
</reference>
<organism evidence="2 3">
    <name type="scientific">Subtercola lobariae</name>
    <dbReference type="NCBI Taxonomy" id="1588641"/>
    <lineage>
        <taxon>Bacteria</taxon>
        <taxon>Bacillati</taxon>
        <taxon>Actinomycetota</taxon>
        <taxon>Actinomycetes</taxon>
        <taxon>Micrococcales</taxon>
        <taxon>Microbacteriaceae</taxon>
        <taxon>Subtercola</taxon>
    </lineage>
</organism>
<name>A0A917BE27_9MICO</name>
<protein>
    <recommendedName>
        <fullName evidence="1">DUF5615 domain-containing protein</fullName>
    </recommendedName>
</protein>
<feature type="domain" description="DUF5615" evidence="1">
    <location>
        <begin position="1"/>
        <end position="103"/>
    </location>
</feature>
<dbReference type="EMBL" id="BMGP01000007">
    <property type="protein sequence ID" value="GGF39589.1"/>
    <property type="molecule type" value="Genomic_DNA"/>
</dbReference>
<evidence type="ECO:0000313" key="2">
    <source>
        <dbReference type="EMBL" id="GGF39589.1"/>
    </source>
</evidence>
<gene>
    <name evidence="2" type="ORF">GCM10011399_35600</name>
</gene>
<keyword evidence="3" id="KW-1185">Reference proteome</keyword>
<dbReference type="RefSeq" id="WP_188680770.1">
    <property type="nucleotide sequence ID" value="NZ_BMGP01000007.1"/>
</dbReference>
<evidence type="ECO:0000313" key="3">
    <source>
        <dbReference type="Proteomes" id="UP000598775"/>
    </source>
</evidence>
<dbReference type="Proteomes" id="UP000598775">
    <property type="component" value="Unassembled WGS sequence"/>
</dbReference>
<proteinExistence type="predicted"/>
<comment type="caution">
    <text evidence="2">The sequence shown here is derived from an EMBL/GenBank/DDBJ whole genome shotgun (WGS) entry which is preliminary data.</text>
</comment>